<proteinExistence type="inferred from homology"/>
<dbReference type="GO" id="GO:0006310">
    <property type="term" value="P:DNA recombination"/>
    <property type="evidence" value="ECO:0007669"/>
    <property type="project" value="UniProtKB-KW"/>
</dbReference>
<keyword evidence="6" id="KW-1185">Reference proteome</keyword>
<dbReference type="InterPro" id="IPR025269">
    <property type="entry name" value="SAM-like_dom"/>
</dbReference>
<dbReference type="PATRIC" id="fig|1045004.4.peg.918"/>
<dbReference type="STRING" id="336988.NT96_03040"/>
<evidence type="ECO:0000256" key="2">
    <source>
        <dbReference type="ARBA" id="ARBA00023125"/>
    </source>
</evidence>
<comment type="similarity">
    <text evidence="1">Belongs to the 'phage' integrase family.</text>
</comment>
<dbReference type="InterPro" id="IPR028259">
    <property type="entry name" value="AP2-like_int_N"/>
</dbReference>
<dbReference type="eggNOG" id="COG0582">
    <property type="taxonomic scope" value="Bacteria"/>
</dbReference>
<organism evidence="5 6">
    <name type="scientific">Oenococcus kitaharae DSM 17330</name>
    <dbReference type="NCBI Taxonomy" id="1045004"/>
    <lineage>
        <taxon>Bacteria</taxon>
        <taxon>Bacillati</taxon>
        <taxon>Bacillota</taxon>
        <taxon>Bacilli</taxon>
        <taxon>Lactobacillales</taxon>
        <taxon>Lactobacillaceae</taxon>
        <taxon>Oenococcus</taxon>
    </lineage>
</organism>
<dbReference type="InterPro" id="IPR002104">
    <property type="entry name" value="Integrase_catalytic"/>
</dbReference>
<dbReference type="PROSITE" id="PS51898">
    <property type="entry name" value="TYR_RECOMBINASE"/>
    <property type="match status" value="1"/>
</dbReference>
<keyword evidence="3" id="KW-0233">DNA recombination</keyword>
<dbReference type="InterPro" id="IPR050090">
    <property type="entry name" value="Tyrosine_recombinase_XerCD"/>
</dbReference>
<dbReference type="InterPro" id="IPR010998">
    <property type="entry name" value="Integrase_recombinase_N"/>
</dbReference>
<dbReference type="InterPro" id="IPR011010">
    <property type="entry name" value="DNA_brk_join_enz"/>
</dbReference>
<dbReference type="PANTHER" id="PTHR30349">
    <property type="entry name" value="PHAGE INTEGRASE-RELATED"/>
    <property type="match status" value="1"/>
</dbReference>
<dbReference type="AlphaFoldDB" id="G9WJH7"/>
<evidence type="ECO:0000313" key="6">
    <source>
        <dbReference type="Proteomes" id="UP000004959"/>
    </source>
</evidence>
<evidence type="ECO:0000259" key="4">
    <source>
        <dbReference type="PROSITE" id="PS51898"/>
    </source>
</evidence>
<feature type="domain" description="Tyr recombinase" evidence="4">
    <location>
        <begin position="163"/>
        <end position="344"/>
    </location>
</feature>
<keyword evidence="2" id="KW-0238">DNA-binding</keyword>
<dbReference type="EMBL" id="AFVZ01000001">
    <property type="protein sequence ID" value="EHN59022.1"/>
    <property type="molecule type" value="Genomic_DNA"/>
</dbReference>
<dbReference type="GO" id="GO:0003677">
    <property type="term" value="F:DNA binding"/>
    <property type="evidence" value="ECO:0007669"/>
    <property type="project" value="UniProtKB-KW"/>
</dbReference>
<dbReference type="PANTHER" id="PTHR30349:SF64">
    <property type="entry name" value="PROPHAGE INTEGRASE INTD-RELATED"/>
    <property type="match status" value="1"/>
</dbReference>
<evidence type="ECO:0000256" key="3">
    <source>
        <dbReference type="ARBA" id="ARBA00023172"/>
    </source>
</evidence>
<protein>
    <submittedName>
        <fullName evidence="5">Bacteriophage integrase</fullName>
    </submittedName>
</protein>
<dbReference type="SUPFAM" id="SSF56349">
    <property type="entry name" value="DNA breaking-rejoining enzymes"/>
    <property type="match status" value="1"/>
</dbReference>
<dbReference type="GO" id="GO:0015074">
    <property type="term" value="P:DNA integration"/>
    <property type="evidence" value="ECO:0007669"/>
    <property type="project" value="InterPro"/>
</dbReference>
<dbReference type="Proteomes" id="UP000004959">
    <property type="component" value="Chromosome"/>
</dbReference>
<sequence>MASIKKRGNYWQVRVTYKDKGQYKTKNKSGFKFKNDAVIWASKMESGEHDLSETNTTSILFSDYFKQWYETYKLNLENQTLSAYKSTYLLLKKYEPDTLLIDFNRIKFQQLINLYGKDHAINTVRKRKVLIAACLKDAYADKLIKEPVDLRINLVYSNKGKASDLKFLEKEEAHKLIDYCLESHSLSNFLLLTCILSGARFGEISALQSDDMDNKKRTISITKSAEQKTDKIKGPKNETSNRTISMPKVWFDELSKYDFNDQRLFPYTNQSMNRHLKILCDKLNIKSVTIHGLRHTHASLLLANGVSMQYVSKRLGHANLMITEKVYSHLLESKRKEDDAKAMSIF</sequence>
<dbReference type="Pfam" id="PF14657">
    <property type="entry name" value="Arm-DNA-bind_4"/>
    <property type="match status" value="1"/>
</dbReference>
<evidence type="ECO:0000256" key="1">
    <source>
        <dbReference type="ARBA" id="ARBA00008857"/>
    </source>
</evidence>
<name>G9WJH7_9LACO</name>
<dbReference type="CDD" id="cd01189">
    <property type="entry name" value="INT_ICEBs1_C_like"/>
    <property type="match status" value="1"/>
</dbReference>
<dbReference type="Pfam" id="PF13102">
    <property type="entry name" value="Phage_int_SAM_5"/>
    <property type="match status" value="1"/>
</dbReference>
<reference evidence="5 6" key="1">
    <citation type="journal article" date="2012" name="PLoS ONE">
        <title>Functional divergence in the genus oenococcus as predicted by genome sequencing of the newly-described species, Oenococcus kitaharae.</title>
        <authorList>
            <person name="Borneman A.R."/>
            <person name="McCarthy J.M."/>
            <person name="Chambers P.J."/>
            <person name="Bartowsky E.J."/>
        </authorList>
    </citation>
    <scope>NUCLEOTIDE SEQUENCE [LARGE SCALE GENOMIC DNA]</scope>
    <source>
        <strain evidence="6">DSM17330</strain>
    </source>
</reference>
<dbReference type="HOGENOM" id="CLU_027562_17_6_9"/>
<dbReference type="RefSeq" id="WP_007745699.1">
    <property type="nucleotide sequence ID" value="NZ_CM001398.1"/>
</dbReference>
<gene>
    <name evidence="5" type="ORF">OKIT_0917</name>
</gene>
<dbReference type="Gene3D" id="1.10.443.10">
    <property type="entry name" value="Intergrase catalytic core"/>
    <property type="match status" value="1"/>
</dbReference>
<dbReference type="OrthoDB" id="9803188at2"/>
<evidence type="ECO:0000313" key="5">
    <source>
        <dbReference type="EMBL" id="EHN59022.1"/>
    </source>
</evidence>
<dbReference type="InterPro" id="IPR013762">
    <property type="entry name" value="Integrase-like_cat_sf"/>
</dbReference>
<comment type="caution">
    <text evidence="5">The sequence shown here is derived from an EMBL/GenBank/DDBJ whole genome shotgun (WGS) entry which is preliminary data.</text>
</comment>
<accession>G9WJH7</accession>
<dbReference type="Pfam" id="PF00589">
    <property type="entry name" value="Phage_integrase"/>
    <property type="match status" value="1"/>
</dbReference>
<dbReference type="Gene3D" id="1.10.150.130">
    <property type="match status" value="1"/>
</dbReference>